<proteinExistence type="predicted"/>
<keyword evidence="1" id="KW-0732">Signal</keyword>
<name>A0ABV9KHZ6_9RHOB</name>
<reference evidence="3" key="1">
    <citation type="journal article" date="2019" name="Int. J. Syst. Evol. Microbiol.">
        <title>The Global Catalogue of Microorganisms (GCM) 10K type strain sequencing project: providing services to taxonomists for standard genome sequencing and annotation.</title>
        <authorList>
            <consortium name="The Broad Institute Genomics Platform"/>
            <consortium name="The Broad Institute Genome Sequencing Center for Infectious Disease"/>
            <person name="Wu L."/>
            <person name="Ma J."/>
        </authorList>
    </citation>
    <scope>NUCLEOTIDE SEQUENCE [LARGE SCALE GENOMIC DNA]</scope>
    <source>
        <strain evidence="3">CGMCC 4.7283</strain>
    </source>
</reference>
<evidence type="ECO:0000313" key="3">
    <source>
        <dbReference type="Proteomes" id="UP001595973"/>
    </source>
</evidence>
<keyword evidence="3" id="KW-1185">Reference proteome</keyword>
<organism evidence="2 3">
    <name type="scientific">Seohaeicola nanhaiensis</name>
    <dbReference type="NCBI Taxonomy" id="1387282"/>
    <lineage>
        <taxon>Bacteria</taxon>
        <taxon>Pseudomonadati</taxon>
        <taxon>Pseudomonadota</taxon>
        <taxon>Alphaproteobacteria</taxon>
        <taxon>Rhodobacterales</taxon>
        <taxon>Roseobacteraceae</taxon>
        <taxon>Seohaeicola</taxon>
    </lineage>
</organism>
<sequence length="133" mass="14829">MRQFLIALLFLVGPALPVMAQTAEIEGTISSQIEAFKADDFGRAFTFASPTIQGMFQTPENFGSMVRGGYPMVWRPAEVRYLDLSERGGRLYQTVQITDGDGRTHLLEYEMIELDTGWKINGVRLLEPPGVNA</sequence>
<gene>
    <name evidence="2" type="ORF">ACFO5X_14555</name>
</gene>
<dbReference type="Pfam" id="PF16156">
    <property type="entry name" value="DUF4864"/>
    <property type="match status" value="1"/>
</dbReference>
<evidence type="ECO:0000313" key="2">
    <source>
        <dbReference type="EMBL" id="MFC4669782.1"/>
    </source>
</evidence>
<dbReference type="Proteomes" id="UP001595973">
    <property type="component" value="Unassembled WGS sequence"/>
</dbReference>
<dbReference type="InterPro" id="IPR032347">
    <property type="entry name" value="DUF4864"/>
</dbReference>
<evidence type="ECO:0000256" key="1">
    <source>
        <dbReference type="SAM" id="SignalP"/>
    </source>
</evidence>
<feature type="chain" id="PRO_5045731374" evidence="1">
    <location>
        <begin position="21"/>
        <end position="133"/>
    </location>
</feature>
<feature type="signal peptide" evidence="1">
    <location>
        <begin position="1"/>
        <end position="20"/>
    </location>
</feature>
<accession>A0ABV9KHZ6</accession>
<comment type="caution">
    <text evidence="2">The sequence shown here is derived from an EMBL/GenBank/DDBJ whole genome shotgun (WGS) entry which is preliminary data.</text>
</comment>
<dbReference type="RefSeq" id="WP_380718195.1">
    <property type="nucleotide sequence ID" value="NZ_JBHSGI010000024.1"/>
</dbReference>
<dbReference type="EMBL" id="JBHSGI010000024">
    <property type="protein sequence ID" value="MFC4669782.1"/>
    <property type="molecule type" value="Genomic_DNA"/>
</dbReference>
<protein>
    <submittedName>
        <fullName evidence="2">DUF4864 domain-containing protein</fullName>
    </submittedName>
</protein>